<dbReference type="PROSITE" id="PS00285">
    <property type="entry name" value="POTATO_INHIBITOR"/>
    <property type="match status" value="1"/>
</dbReference>
<dbReference type="AlphaFoldDB" id="A0A8J5FTC4"/>
<name>A0A8J5FTC4_ZINOF</name>
<dbReference type="EMBL" id="JACMSC010000012">
    <property type="protein sequence ID" value="KAG6495635.1"/>
    <property type="molecule type" value="Genomic_DNA"/>
</dbReference>
<comment type="caution">
    <text evidence="4">The sequence shown here is derived from an EMBL/GenBank/DDBJ whole genome shotgun (WGS) entry which is preliminary data.</text>
</comment>
<dbReference type="GO" id="GO:0004867">
    <property type="term" value="F:serine-type endopeptidase inhibitor activity"/>
    <property type="evidence" value="ECO:0007669"/>
    <property type="project" value="UniProtKB-KW"/>
</dbReference>
<dbReference type="Gene3D" id="3.30.10.10">
    <property type="entry name" value="Trypsin Inhibitor V, subunit A"/>
    <property type="match status" value="1"/>
</dbReference>
<keyword evidence="5" id="KW-1185">Reference proteome</keyword>
<dbReference type="Proteomes" id="UP000734854">
    <property type="component" value="Unassembled WGS sequence"/>
</dbReference>
<keyword evidence="3" id="KW-0722">Serine protease inhibitor</keyword>
<accession>A0A8J5FTC4</accession>
<dbReference type="InterPro" id="IPR000864">
    <property type="entry name" value="Prot_inh_pot1"/>
</dbReference>
<evidence type="ECO:0000313" key="4">
    <source>
        <dbReference type="EMBL" id="KAG6495635.1"/>
    </source>
</evidence>
<dbReference type="PANTHER" id="PTHR33091">
    <property type="entry name" value="PROTEIN, PUTATIVE, EXPRESSED-RELATED"/>
    <property type="match status" value="1"/>
</dbReference>
<evidence type="ECO:0000256" key="2">
    <source>
        <dbReference type="ARBA" id="ARBA00022690"/>
    </source>
</evidence>
<sequence length="104" mass="11359">MICVGKSSWPELVGVNGNKAVTIIEKENPNVDAITVLIGSFVTQDFRCDRNGRVCDGHRDHSDEPWLGQSQSRRGLASGIESHLATACEGPATTVMKHNIERKN</sequence>
<reference evidence="4 5" key="1">
    <citation type="submission" date="2020-08" db="EMBL/GenBank/DDBJ databases">
        <title>Plant Genome Project.</title>
        <authorList>
            <person name="Zhang R.-G."/>
        </authorList>
    </citation>
    <scope>NUCLEOTIDE SEQUENCE [LARGE SCALE GENOMIC DNA]</scope>
    <source>
        <tissue evidence="4">Rhizome</tissue>
    </source>
</reference>
<evidence type="ECO:0000256" key="3">
    <source>
        <dbReference type="ARBA" id="ARBA00022900"/>
    </source>
</evidence>
<dbReference type="Pfam" id="PF00280">
    <property type="entry name" value="potato_inhibit"/>
    <property type="match status" value="1"/>
</dbReference>
<evidence type="ECO:0000313" key="5">
    <source>
        <dbReference type="Proteomes" id="UP000734854"/>
    </source>
</evidence>
<organism evidence="4 5">
    <name type="scientific">Zingiber officinale</name>
    <name type="common">Ginger</name>
    <name type="synonym">Amomum zingiber</name>
    <dbReference type="NCBI Taxonomy" id="94328"/>
    <lineage>
        <taxon>Eukaryota</taxon>
        <taxon>Viridiplantae</taxon>
        <taxon>Streptophyta</taxon>
        <taxon>Embryophyta</taxon>
        <taxon>Tracheophyta</taxon>
        <taxon>Spermatophyta</taxon>
        <taxon>Magnoliopsida</taxon>
        <taxon>Liliopsida</taxon>
        <taxon>Zingiberales</taxon>
        <taxon>Zingiberaceae</taxon>
        <taxon>Zingiber</taxon>
    </lineage>
</organism>
<evidence type="ECO:0000256" key="1">
    <source>
        <dbReference type="ARBA" id="ARBA00008210"/>
    </source>
</evidence>
<comment type="similarity">
    <text evidence="1">Belongs to the protease inhibitor I13 (potato type I serine protease inhibitor) family.</text>
</comment>
<dbReference type="GO" id="GO:0009611">
    <property type="term" value="P:response to wounding"/>
    <property type="evidence" value="ECO:0007669"/>
    <property type="project" value="InterPro"/>
</dbReference>
<protein>
    <submittedName>
        <fullName evidence="4">Uncharacterized protein</fullName>
    </submittedName>
</protein>
<gene>
    <name evidence="4" type="ORF">ZIOFF_043461</name>
</gene>
<keyword evidence="2" id="KW-0646">Protease inhibitor</keyword>
<dbReference type="PANTHER" id="PTHR33091:SF73">
    <property type="entry name" value="INHIBITOR OF TRYPSIN AND HAGEMAN FACTOR-LIKE"/>
    <property type="match status" value="1"/>
</dbReference>
<dbReference type="InterPro" id="IPR036354">
    <property type="entry name" value="Prot_inh_pot1_sf"/>
</dbReference>
<dbReference type="SUPFAM" id="SSF54654">
    <property type="entry name" value="CI-2 family of serine protease inhibitors"/>
    <property type="match status" value="1"/>
</dbReference>
<proteinExistence type="inferred from homology"/>